<dbReference type="Proteomes" id="UP000600600">
    <property type="component" value="Unassembled WGS sequence"/>
</dbReference>
<organism evidence="1 2">
    <name type="scientific">Bacteroides difficilis</name>
    <dbReference type="NCBI Taxonomy" id="2763021"/>
    <lineage>
        <taxon>Bacteria</taxon>
        <taxon>Pseudomonadati</taxon>
        <taxon>Bacteroidota</taxon>
        <taxon>Bacteroidia</taxon>
        <taxon>Bacteroidales</taxon>
        <taxon>Bacteroidaceae</taxon>
        <taxon>Bacteroides</taxon>
    </lineage>
</organism>
<keyword evidence="2" id="KW-1185">Reference proteome</keyword>
<comment type="caution">
    <text evidence="1">The sequence shown here is derived from an EMBL/GenBank/DDBJ whole genome shotgun (WGS) entry which is preliminary data.</text>
</comment>
<gene>
    <name evidence="1" type="ORF">H8S67_13080</name>
</gene>
<sequence length="161" mass="18684">MKVTHPIKTSEGDEYLVLIESMAMDTLFDEEDIAFLNGVNLVEITLERVSGNHKTTAKVLTEISQFIAGVINDNSNSILYFYCDDMHDIPRRDKFTSPQKFRSNLFSRMFDRYITSNGIDDYINTPLEIKADRSIYIHLISRKQHQGYVDCIKSRIYLMSK</sequence>
<accession>A0ABR7CCX6</accession>
<dbReference type="RefSeq" id="WP_186967568.1">
    <property type="nucleotide sequence ID" value="NZ_JACOOE010000006.1"/>
</dbReference>
<evidence type="ECO:0000313" key="2">
    <source>
        <dbReference type="Proteomes" id="UP000600600"/>
    </source>
</evidence>
<name>A0ABR7CCX6_9BACE</name>
<protein>
    <submittedName>
        <fullName evidence="1">Uncharacterized protein</fullName>
    </submittedName>
</protein>
<evidence type="ECO:0000313" key="1">
    <source>
        <dbReference type="EMBL" id="MBC5605600.1"/>
    </source>
</evidence>
<proteinExistence type="predicted"/>
<dbReference type="EMBL" id="JACOOE010000006">
    <property type="protein sequence ID" value="MBC5605600.1"/>
    <property type="molecule type" value="Genomic_DNA"/>
</dbReference>
<reference evidence="1 2" key="1">
    <citation type="submission" date="2020-08" db="EMBL/GenBank/DDBJ databases">
        <title>Genome public.</title>
        <authorList>
            <person name="Liu C."/>
            <person name="Sun Q."/>
        </authorList>
    </citation>
    <scope>NUCLEOTIDE SEQUENCE [LARGE SCALE GENOMIC DNA]</scope>
    <source>
        <strain evidence="1 2">M27</strain>
    </source>
</reference>